<protein>
    <submittedName>
        <fullName evidence="1">Uncharacterized protein</fullName>
    </submittedName>
</protein>
<accession>A0A0V0TZX6</accession>
<sequence>MNNGQLALGQQLCQNNYIKNGSLNAKFHPRVFNTASRWPASDDTVFIDQQIFNINFAHFVRSVNNI</sequence>
<keyword evidence="2" id="KW-1185">Reference proteome</keyword>
<reference evidence="1 2" key="1">
    <citation type="submission" date="2015-01" db="EMBL/GenBank/DDBJ databases">
        <title>Evolution of Trichinella species and genotypes.</title>
        <authorList>
            <person name="Korhonen P.K."/>
            <person name="Edoardo P."/>
            <person name="Giuseppe L.R."/>
            <person name="Gasser R.B."/>
        </authorList>
    </citation>
    <scope>NUCLEOTIDE SEQUENCE [LARGE SCALE GENOMIC DNA]</scope>
    <source>
        <strain evidence="1">ISS417</strain>
    </source>
</reference>
<dbReference type="Proteomes" id="UP000055048">
    <property type="component" value="Unassembled WGS sequence"/>
</dbReference>
<gene>
    <name evidence="1" type="ORF">T05_14064</name>
</gene>
<evidence type="ECO:0000313" key="2">
    <source>
        <dbReference type="Proteomes" id="UP000055048"/>
    </source>
</evidence>
<comment type="caution">
    <text evidence="1">The sequence shown here is derived from an EMBL/GenBank/DDBJ whole genome shotgun (WGS) entry which is preliminary data.</text>
</comment>
<dbReference type="AlphaFoldDB" id="A0A0V0TZX6"/>
<evidence type="ECO:0000313" key="1">
    <source>
        <dbReference type="EMBL" id="KRX43939.1"/>
    </source>
</evidence>
<dbReference type="EMBL" id="JYDJ01000107">
    <property type="protein sequence ID" value="KRX43939.1"/>
    <property type="molecule type" value="Genomic_DNA"/>
</dbReference>
<organism evidence="1 2">
    <name type="scientific">Trichinella murrelli</name>
    <dbReference type="NCBI Taxonomy" id="144512"/>
    <lineage>
        <taxon>Eukaryota</taxon>
        <taxon>Metazoa</taxon>
        <taxon>Ecdysozoa</taxon>
        <taxon>Nematoda</taxon>
        <taxon>Enoplea</taxon>
        <taxon>Dorylaimia</taxon>
        <taxon>Trichinellida</taxon>
        <taxon>Trichinellidae</taxon>
        <taxon>Trichinella</taxon>
    </lineage>
</organism>
<proteinExistence type="predicted"/>
<name>A0A0V0TZX6_9BILA</name>